<dbReference type="OrthoDB" id="6150275at2759"/>
<organism evidence="1 2">
    <name type="scientific">Mytilus edulis</name>
    <name type="common">Blue mussel</name>
    <dbReference type="NCBI Taxonomy" id="6550"/>
    <lineage>
        <taxon>Eukaryota</taxon>
        <taxon>Metazoa</taxon>
        <taxon>Spiralia</taxon>
        <taxon>Lophotrochozoa</taxon>
        <taxon>Mollusca</taxon>
        <taxon>Bivalvia</taxon>
        <taxon>Autobranchia</taxon>
        <taxon>Pteriomorphia</taxon>
        <taxon>Mytilida</taxon>
        <taxon>Mytiloidea</taxon>
        <taxon>Mytilidae</taxon>
        <taxon>Mytilinae</taxon>
        <taxon>Mytilus</taxon>
    </lineage>
</organism>
<dbReference type="PANTHER" id="PTHR46704">
    <property type="entry name" value="CXC DOMAIN-CONTAINING PROTEIN-RELATED"/>
    <property type="match status" value="1"/>
</dbReference>
<dbReference type="Proteomes" id="UP000683360">
    <property type="component" value="Unassembled WGS sequence"/>
</dbReference>
<sequence length="204" mass="23099">MGQSYSIQTFDQQLYAIAKQVEWAMPETFKTHIIRLGGFHTLSCFIASIGKLWGDGGLKDLLIDSSVYAAGTVDQMMCGKQFNRASKDDQDKAIDILKSTESHPKLKSEFLLLVEPDQIIKFSVKNQDVDDKLQNTCTENVTITRNSVLNLANDDRGNKSELTWHYKEDAYLGNENRNKEFKHGGGDYIEKTLKKDVSKYLCGF</sequence>
<comment type="caution">
    <text evidence="1">The sequence shown here is derived from an EMBL/GenBank/DDBJ whole genome shotgun (WGS) entry which is preliminary data.</text>
</comment>
<name>A0A8S3SDU8_MYTED</name>
<dbReference type="AlphaFoldDB" id="A0A8S3SDU8"/>
<protein>
    <submittedName>
        <fullName evidence="1">Uncharacterized protein</fullName>
    </submittedName>
</protein>
<reference evidence="1" key="1">
    <citation type="submission" date="2021-03" db="EMBL/GenBank/DDBJ databases">
        <authorList>
            <person name="Bekaert M."/>
        </authorList>
    </citation>
    <scope>NUCLEOTIDE SEQUENCE</scope>
</reference>
<accession>A0A8S3SDU8</accession>
<dbReference type="EMBL" id="CAJPWZ010001615">
    <property type="protein sequence ID" value="CAG2218923.1"/>
    <property type="molecule type" value="Genomic_DNA"/>
</dbReference>
<proteinExistence type="predicted"/>
<evidence type="ECO:0000313" key="2">
    <source>
        <dbReference type="Proteomes" id="UP000683360"/>
    </source>
</evidence>
<dbReference type="PANTHER" id="PTHR46704:SF1">
    <property type="entry name" value="TELOMERE LENGTH REGULATION PROTEIN TEL2 HOMOLOG"/>
    <property type="match status" value="1"/>
</dbReference>
<evidence type="ECO:0000313" key="1">
    <source>
        <dbReference type="EMBL" id="CAG2218923.1"/>
    </source>
</evidence>
<gene>
    <name evidence="1" type="ORF">MEDL_32511</name>
</gene>
<keyword evidence="2" id="KW-1185">Reference proteome</keyword>